<reference evidence="6 7" key="1">
    <citation type="submission" date="2019-06" db="EMBL/GenBank/DDBJ databases">
        <authorList>
            <person name="Broberg M."/>
        </authorList>
    </citation>
    <scope>NUCLEOTIDE SEQUENCE [LARGE SCALE GENOMIC DNA]</scope>
</reference>
<dbReference type="InterPro" id="IPR009288">
    <property type="entry name" value="AIG2-like_dom"/>
</dbReference>
<evidence type="ECO:0000259" key="5">
    <source>
        <dbReference type="Pfam" id="PF06094"/>
    </source>
</evidence>
<keyword evidence="2" id="KW-0808">Transferase</keyword>
<gene>
    <name evidence="6" type="ORF">CLO192961_LOCUS345536</name>
</gene>
<dbReference type="InterPro" id="IPR036568">
    <property type="entry name" value="GGCT-like_sf"/>
</dbReference>
<evidence type="ECO:0000256" key="1">
    <source>
        <dbReference type="ARBA" id="ARBA00008861"/>
    </source>
</evidence>
<dbReference type="Pfam" id="PF06094">
    <property type="entry name" value="GGACT"/>
    <property type="match status" value="1"/>
</dbReference>
<organism evidence="6 7">
    <name type="scientific">Bionectria ochroleuca</name>
    <name type="common">Gliocladium roseum</name>
    <dbReference type="NCBI Taxonomy" id="29856"/>
    <lineage>
        <taxon>Eukaryota</taxon>
        <taxon>Fungi</taxon>
        <taxon>Dikarya</taxon>
        <taxon>Ascomycota</taxon>
        <taxon>Pezizomycotina</taxon>
        <taxon>Sordariomycetes</taxon>
        <taxon>Hypocreomycetidae</taxon>
        <taxon>Hypocreales</taxon>
        <taxon>Bionectriaceae</taxon>
        <taxon>Clonostachys</taxon>
    </lineage>
</organism>
<dbReference type="InterPro" id="IPR013024">
    <property type="entry name" value="GGCT-like"/>
</dbReference>
<proteinExistence type="inferred from homology"/>
<comment type="similarity">
    <text evidence="1">Belongs to the gamma-glutamylcyclotransferase family.</text>
</comment>
<evidence type="ECO:0000256" key="4">
    <source>
        <dbReference type="SAM" id="MobiDB-lite"/>
    </source>
</evidence>
<evidence type="ECO:0000256" key="2">
    <source>
        <dbReference type="ARBA" id="ARBA00022679"/>
    </source>
</evidence>
<comment type="caution">
    <text evidence="6">The sequence shown here is derived from an EMBL/GenBank/DDBJ whole genome shotgun (WGS) entry which is preliminary data.</text>
</comment>
<feature type="domain" description="Gamma-glutamylcyclotransferase AIG2-like" evidence="5">
    <location>
        <begin position="67"/>
        <end position="167"/>
    </location>
</feature>
<dbReference type="SUPFAM" id="SSF110857">
    <property type="entry name" value="Gamma-glutamyl cyclotransferase-like"/>
    <property type="match status" value="1"/>
</dbReference>
<dbReference type="Gene3D" id="3.10.490.10">
    <property type="entry name" value="Gamma-glutamyl cyclotransferase-like"/>
    <property type="match status" value="1"/>
</dbReference>
<evidence type="ECO:0000313" key="7">
    <source>
        <dbReference type="Proteomes" id="UP000766486"/>
    </source>
</evidence>
<dbReference type="PANTHER" id="PTHR31544:SF4">
    <property type="entry name" value="GAMMA-GLUTAMYLCYCLOTRANSFERASE-RELATED"/>
    <property type="match status" value="1"/>
</dbReference>
<dbReference type="CDD" id="cd06661">
    <property type="entry name" value="GGCT_like"/>
    <property type="match status" value="1"/>
</dbReference>
<accession>A0ABY6URR8</accession>
<protein>
    <recommendedName>
        <fullName evidence="3">Putative gamma-glutamylcyclotransferase</fullName>
    </recommendedName>
</protein>
<dbReference type="PANTHER" id="PTHR31544">
    <property type="entry name" value="AIG2-LIKE PROTEIN D"/>
    <property type="match status" value="1"/>
</dbReference>
<keyword evidence="7" id="KW-1185">Reference proteome</keyword>
<sequence>MSQAQPNEERTVGEAHPTPQRRERGKNQPASLMARKFLNASDDDVWMPDEDLIRQEMEKTRAGKEMYFFYGSLMDPATLRRVAGLEESPRLRPAHVVGYETKLWGPYPALLDGPPGHIVRGMACEIEGGEAKDRLAAYETANYGVKLCLIEFDDGTKVKDKTFRYAGFEIEAGNMNSYVFYRRSPTCTNTMRTAAYLENHIISGSAD</sequence>
<dbReference type="EMBL" id="CABFNS010000861">
    <property type="protein sequence ID" value="VUC33305.1"/>
    <property type="molecule type" value="Genomic_DNA"/>
</dbReference>
<evidence type="ECO:0000256" key="3">
    <source>
        <dbReference type="ARBA" id="ARBA00030602"/>
    </source>
</evidence>
<dbReference type="InterPro" id="IPR045038">
    <property type="entry name" value="AIG2-like"/>
</dbReference>
<name>A0ABY6URR8_BIOOC</name>
<feature type="region of interest" description="Disordered" evidence="4">
    <location>
        <begin position="1"/>
        <end position="30"/>
    </location>
</feature>
<dbReference type="Proteomes" id="UP000766486">
    <property type="component" value="Unassembled WGS sequence"/>
</dbReference>
<evidence type="ECO:0000313" key="6">
    <source>
        <dbReference type="EMBL" id="VUC33305.1"/>
    </source>
</evidence>